<proteinExistence type="inferred from homology"/>
<comment type="caution">
    <text evidence="14">The sequence shown here is derived from an EMBL/GenBank/DDBJ whole genome shotgun (WGS) entry which is preliminary data.</text>
</comment>
<name>A0A2G9YQK4_9BACT</name>
<dbReference type="HAMAP" id="MF_00071">
    <property type="entry name" value="LepA"/>
    <property type="match status" value="1"/>
</dbReference>
<dbReference type="SUPFAM" id="SSF54980">
    <property type="entry name" value="EF-G C-terminal domain-like"/>
    <property type="match status" value="2"/>
</dbReference>
<dbReference type="NCBIfam" id="TIGR00231">
    <property type="entry name" value="small_GTP"/>
    <property type="match status" value="1"/>
</dbReference>
<evidence type="ECO:0000256" key="11">
    <source>
        <dbReference type="ARBA" id="ARBA00066744"/>
    </source>
</evidence>
<dbReference type="Pfam" id="PF00679">
    <property type="entry name" value="EFG_C"/>
    <property type="match status" value="1"/>
</dbReference>
<comment type="similarity">
    <text evidence="10">Belongs to the GTP-binding elongation factor family. LepA subfamily.</text>
</comment>
<organism evidence="14 15">
    <name type="scientific">Candidatus Nealsonbacteria bacterium CG23_combo_of_CG06-09_8_20_14_all_40_13</name>
    <dbReference type="NCBI Taxonomy" id="1974724"/>
    <lineage>
        <taxon>Bacteria</taxon>
        <taxon>Candidatus Nealsoniibacteriota</taxon>
    </lineage>
</organism>
<reference evidence="14 15" key="1">
    <citation type="submission" date="2017-09" db="EMBL/GenBank/DDBJ databases">
        <title>Depth-based differentiation of microbial function through sediment-hosted aquifers and enrichment of novel symbionts in the deep terrestrial subsurface.</title>
        <authorList>
            <person name="Probst A.J."/>
            <person name="Ladd B."/>
            <person name="Jarett J.K."/>
            <person name="Geller-Mcgrath D.E."/>
            <person name="Sieber C.M."/>
            <person name="Emerson J.B."/>
            <person name="Anantharaman K."/>
            <person name="Thomas B.C."/>
            <person name="Malmstrom R."/>
            <person name="Stieglmeier M."/>
            <person name="Klingl A."/>
            <person name="Woyke T."/>
            <person name="Ryan C.M."/>
            <person name="Banfield J.F."/>
        </authorList>
    </citation>
    <scope>NUCLEOTIDE SEQUENCE [LARGE SCALE GENOMIC DNA]</scope>
    <source>
        <strain evidence="14">CG23_combo_of_CG06-09_8_20_14_all_40_13</strain>
    </source>
</reference>
<evidence type="ECO:0000259" key="13">
    <source>
        <dbReference type="PROSITE" id="PS51722"/>
    </source>
</evidence>
<dbReference type="FunFam" id="2.40.30.10:FF:000015">
    <property type="entry name" value="Translation factor GUF1, mitochondrial"/>
    <property type="match status" value="1"/>
</dbReference>
<dbReference type="InterPro" id="IPR038363">
    <property type="entry name" value="LepA_C_sf"/>
</dbReference>
<dbReference type="Gene3D" id="3.30.70.240">
    <property type="match status" value="1"/>
</dbReference>
<dbReference type="PANTHER" id="PTHR43512:SF4">
    <property type="entry name" value="TRANSLATION FACTOR GUF1 HOMOLOG, CHLOROPLASTIC"/>
    <property type="match status" value="1"/>
</dbReference>
<dbReference type="PROSITE" id="PS51722">
    <property type="entry name" value="G_TR_2"/>
    <property type="match status" value="1"/>
</dbReference>
<dbReference type="InterPro" id="IPR027417">
    <property type="entry name" value="P-loop_NTPase"/>
</dbReference>
<evidence type="ECO:0000256" key="1">
    <source>
        <dbReference type="ARBA" id="ARBA00005454"/>
    </source>
</evidence>
<dbReference type="SUPFAM" id="SSF50447">
    <property type="entry name" value="Translation proteins"/>
    <property type="match status" value="1"/>
</dbReference>
<evidence type="ECO:0000256" key="7">
    <source>
        <dbReference type="ARBA" id="ARBA00023136"/>
    </source>
</evidence>
<keyword evidence="3 12" id="KW-0547">Nucleotide-binding</keyword>
<accession>A0A2G9YQK4</accession>
<dbReference type="NCBIfam" id="TIGR01393">
    <property type="entry name" value="lepA"/>
    <property type="match status" value="1"/>
</dbReference>
<comment type="subcellular location">
    <subcellularLocation>
        <location evidence="12">Cell membrane</location>
        <topology evidence="12">Peripheral membrane protein</topology>
        <orientation evidence="12">Cytoplasmic side</orientation>
    </subcellularLocation>
</comment>
<protein>
    <recommendedName>
        <fullName evidence="11 12">Elongation factor 4</fullName>
        <shortName evidence="12">EF-4</shortName>
        <ecNumber evidence="11 12">3.6.5.n1</ecNumber>
    </recommendedName>
    <alternativeName>
        <fullName evidence="12">Ribosomal back-translocase LepA</fullName>
    </alternativeName>
</protein>
<evidence type="ECO:0000256" key="3">
    <source>
        <dbReference type="ARBA" id="ARBA00022741"/>
    </source>
</evidence>
<dbReference type="AlphaFoldDB" id="A0A2G9YQK4"/>
<comment type="similarity">
    <text evidence="1 12">Belongs to the TRAFAC class translation factor GTPase superfamily. Classic translation factor GTPase family. LepA subfamily.</text>
</comment>
<dbReference type="CDD" id="cd03709">
    <property type="entry name" value="lepA_C"/>
    <property type="match status" value="1"/>
</dbReference>
<dbReference type="InterPro" id="IPR000795">
    <property type="entry name" value="T_Tr_GTP-bd_dom"/>
</dbReference>
<dbReference type="InterPro" id="IPR013842">
    <property type="entry name" value="LepA_CTD"/>
</dbReference>
<evidence type="ECO:0000256" key="4">
    <source>
        <dbReference type="ARBA" id="ARBA00022801"/>
    </source>
</evidence>
<dbReference type="Pfam" id="PF03144">
    <property type="entry name" value="GTP_EFTU_D2"/>
    <property type="match status" value="1"/>
</dbReference>
<dbReference type="InterPro" id="IPR006297">
    <property type="entry name" value="EF-4"/>
</dbReference>
<dbReference type="GO" id="GO:0045727">
    <property type="term" value="P:positive regulation of translation"/>
    <property type="evidence" value="ECO:0007669"/>
    <property type="project" value="UniProtKB-UniRule"/>
</dbReference>
<feature type="domain" description="Tr-type G" evidence="13">
    <location>
        <begin position="4"/>
        <end position="180"/>
    </location>
</feature>
<dbReference type="EC" id="3.6.5.n1" evidence="11 12"/>
<evidence type="ECO:0000313" key="14">
    <source>
        <dbReference type="EMBL" id="PIP21549.1"/>
    </source>
</evidence>
<dbReference type="PANTHER" id="PTHR43512">
    <property type="entry name" value="TRANSLATION FACTOR GUF1-RELATED"/>
    <property type="match status" value="1"/>
</dbReference>
<dbReference type="Proteomes" id="UP000231567">
    <property type="component" value="Unassembled WGS sequence"/>
</dbReference>
<keyword evidence="14" id="KW-0251">Elongation factor</keyword>
<comment type="function">
    <text evidence="9 12">Required for accurate and efficient protein synthesis under certain stress conditions. May act as a fidelity factor of the translation reaction, by catalyzing a one-codon backward translocation of tRNAs on improperly translocated ribosomes. Back-translocation proceeds from a post-translocation (POST) complex to a pre-translocation (PRE) complex, thus giving elongation factor G a second chance to translocate the tRNAs correctly. Binds to ribosomes in a GTP-dependent manner.</text>
</comment>
<dbReference type="Pfam" id="PF06421">
    <property type="entry name" value="LepA_C"/>
    <property type="match status" value="1"/>
</dbReference>
<gene>
    <name evidence="12" type="primary">lepA</name>
    <name evidence="14" type="ORF">COX39_02405</name>
</gene>
<evidence type="ECO:0000256" key="2">
    <source>
        <dbReference type="ARBA" id="ARBA00022475"/>
    </source>
</evidence>
<sequence>MNNLQIRNFVIISHIDHGKSTLADRLLELTNTVPKDKMRAQYLDMMDLERERGVTIKMAPVRMIWKDSILNLIDTPGHVDFAYEVSRALAAVEGALLLVDATAGIQAQTLFNLEKAQKQNLKIIPIINKIDSPAAQIEKTQEELVSLGFQKEEILQISAKTGQNVQNVLKAIIERIPPPIENLQNPLKALIFDLLYDQYKGVIAYVRVFDGTIAKNEKIKFLIGETEGEILELGYFKPQFATASKISAGEIGYLKTGIKEISKIMVGDTITLASIAHPEQDLKIAGYQQPKPMVFASIYPIEGENHKKLADALGKLKLNDYSLSFNFERSKALGAGFRCGFLGLFHLEITKERLERESALELIVTSPTVDIQVTEHGYREPYVDLEIITPQQYLGQAMELAQSHRGQYKEIKYLGDRVIVLYENPLSEIIIGFYDQLKNLSEGYASMNYQFSGYRDADLVQLDILIAGEKVEPMTQIVARSKSESTSRNIVKKLKDLVPRQLYKVSLQAAIGAKIVAREDIPAMRKDVTAPLYGGDVTRKRKLLEKQKKGKKRLKHLGKVDIPSDLFLELLKID</sequence>
<dbReference type="GO" id="GO:0005886">
    <property type="term" value="C:plasma membrane"/>
    <property type="evidence" value="ECO:0007669"/>
    <property type="project" value="UniProtKB-SubCell"/>
</dbReference>
<evidence type="ECO:0000256" key="9">
    <source>
        <dbReference type="ARBA" id="ARBA00057626"/>
    </source>
</evidence>
<dbReference type="GO" id="GO:0043022">
    <property type="term" value="F:ribosome binding"/>
    <property type="evidence" value="ECO:0007669"/>
    <property type="project" value="UniProtKB-UniRule"/>
</dbReference>
<dbReference type="InterPro" id="IPR004161">
    <property type="entry name" value="EFTu-like_2"/>
</dbReference>
<dbReference type="GO" id="GO:0003746">
    <property type="term" value="F:translation elongation factor activity"/>
    <property type="evidence" value="ECO:0007669"/>
    <property type="project" value="UniProtKB-UniRule"/>
</dbReference>
<dbReference type="SMART" id="SM00838">
    <property type="entry name" value="EFG_C"/>
    <property type="match status" value="1"/>
</dbReference>
<dbReference type="FunFam" id="3.30.70.870:FF:000004">
    <property type="entry name" value="Translation factor GUF1, mitochondrial"/>
    <property type="match status" value="1"/>
</dbReference>
<dbReference type="Gene3D" id="2.40.30.10">
    <property type="entry name" value="Translation factors"/>
    <property type="match status" value="1"/>
</dbReference>
<evidence type="ECO:0000256" key="10">
    <source>
        <dbReference type="ARBA" id="ARBA00061052"/>
    </source>
</evidence>
<dbReference type="InterPro" id="IPR005225">
    <property type="entry name" value="Small_GTP-bd"/>
</dbReference>
<dbReference type="Gene3D" id="3.30.70.870">
    <property type="entry name" value="Elongation Factor G (Translational Gtpase), domain 3"/>
    <property type="match status" value="1"/>
</dbReference>
<dbReference type="Gene3D" id="3.40.50.300">
    <property type="entry name" value="P-loop containing nucleotide triphosphate hydrolases"/>
    <property type="match status" value="1"/>
</dbReference>
<dbReference type="Pfam" id="PF00009">
    <property type="entry name" value="GTP_EFTU"/>
    <property type="match status" value="1"/>
</dbReference>
<dbReference type="InterPro" id="IPR009000">
    <property type="entry name" value="Transl_B-barrel_sf"/>
</dbReference>
<keyword evidence="5 12" id="KW-0648">Protein biosynthesis</keyword>
<evidence type="ECO:0000256" key="5">
    <source>
        <dbReference type="ARBA" id="ARBA00022917"/>
    </source>
</evidence>
<keyword evidence="7 12" id="KW-0472">Membrane</keyword>
<dbReference type="EMBL" id="PCRM01000034">
    <property type="protein sequence ID" value="PIP21549.1"/>
    <property type="molecule type" value="Genomic_DNA"/>
</dbReference>
<dbReference type="InterPro" id="IPR035647">
    <property type="entry name" value="EFG_III/V"/>
</dbReference>
<evidence type="ECO:0000256" key="6">
    <source>
        <dbReference type="ARBA" id="ARBA00023134"/>
    </source>
</evidence>
<keyword evidence="6 12" id="KW-0342">GTP-binding</keyword>
<dbReference type="FunFam" id="3.30.70.2570:FF:000001">
    <property type="entry name" value="Translation factor GUF1, mitochondrial"/>
    <property type="match status" value="1"/>
</dbReference>
<dbReference type="InterPro" id="IPR035654">
    <property type="entry name" value="LepA_IV"/>
</dbReference>
<feature type="binding site" evidence="12">
    <location>
        <begin position="128"/>
        <end position="131"/>
    </location>
    <ligand>
        <name>GTP</name>
        <dbReference type="ChEBI" id="CHEBI:37565"/>
    </ligand>
</feature>
<dbReference type="PRINTS" id="PR00315">
    <property type="entry name" value="ELONGATNFCT"/>
</dbReference>
<dbReference type="GO" id="GO:0003924">
    <property type="term" value="F:GTPase activity"/>
    <property type="evidence" value="ECO:0007669"/>
    <property type="project" value="UniProtKB-UniRule"/>
</dbReference>
<comment type="catalytic activity">
    <reaction evidence="8 12">
        <text>GTP + H2O = GDP + phosphate + H(+)</text>
        <dbReference type="Rhea" id="RHEA:19669"/>
        <dbReference type="ChEBI" id="CHEBI:15377"/>
        <dbReference type="ChEBI" id="CHEBI:15378"/>
        <dbReference type="ChEBI" id="CHEBI:37565"/>
        <dbReference type="ChEBI" id="CHEBI:43474"/>
        <dbReference type="ChEBI" id="CHEBI:58189"/>
        <dbReference type="EC" id="3.6.5.n1"/>
    </reaction>
</comment>
<dbReference type="GO" id="GO:0005525">
    <property type="term" value="F:GTP binding"/>
    <property type="evidence" value="ECO:0007669"/>
    <property type="project" value="UniProtKB-UniRule"/>
</dbReference>
<keyword evidence="2 12" id="KW-1003">Cell membrane</keyword>
<dbReference type="InterPro" id="IPR000640">
    <property type="entry name" value="EFG_V-like"/>
</dbReference>
<keyword evidence="4 12" id="KW-0378">Hydrolase</keyword>
<dbReference type="SUPFAM" id="SSF52540">
    <property type="entry name" value="P-loop containing nucleoside triphosphate hydrolases"/>
    <property type="match status" value="1"/>
</dbReference>
<evidence type="ECO:0000256" key="12">
    <source>
        <dbReference type="HAMAP-Rule" id="MF_00071"/>
    </source>
</evidence>
<evidence type="ECO:0000256" key="8">
    <source>
        <dbReference type="ARBA" id="ARBA00050293"/>
    </source>
</evidence>
<feature type="binding site" evidence="12">
    <location>
        <begin position="16"/>
        <end position="21"/>
    </location>
    <ligand>
        <name>GTP</name>
        <dbReference type="ChEBI" id="CHEBI:37565"/>
    </ligand>
</feature>
<evidence type="ECO:0000313" key="15">
    <source>
        <dbReference type="Proteomes" id="UP000231567"/>
    </source>
</evidence>
<dbReference type="Gene3D" id="3.30.70.2570">
    <property type="entry name" value="Elongation factor 4, C-terminal domain"/>
    <property type="match status" value="1"/>
</dbReference>